<dbReference type="STRING" id="48699.ENSPLAP00000029222"/>
<sequence>MASFCKLAFVVILLCTCLLYISATDSTGKPKKKKDIRDYNDADMARLLEQWEVCELLGLHLNVSLLVMCPGLMKLPQ</sequence>
<dbReference type="InterPro" id="IPR019330">
    <property type="entry name" value="MESD"/>
</dbReference>
<evidence type="ECO:0000256" key="9">
    <source>
        <dbReference type="ARBA" id="ARBA00032329"/>
    </source>
</evidence>
<comment type="similarity">
    <text evidence="2">Belongs to the MESD family.</text>
</comment>
<dbReference type="PANTHER" id="PTHR17600:SF2">
    <property type="entry name" value="LRP CHAPERONE MESD"/>
    <property type="match status" value="1"/>
</dbReference>
<dbReference type="Ensembl" id="ENSPLAT00000023974.1">
    <property type="protein sequence ID" value="ENSPLAP00000029222.1"/>
    <property type="gene ID" value="ENSPLAG00000019244.1"/>
</dbReference>
<evidence type="ECO:0000256" key="5">
    <source>
        <dbReference type="ARBA" id="ARBA00022729"/>
    </source>
</evidence>
<evidence type="ECO:0000256" key="6">
    <source>
        <dbReference type="ARBA" id="ARBA00022824"/>
    </source>
</evidence>
<dbReference type="GO" id="GO:0005783">
    <property type="term" value="C:endoplasmic reticulum"/>
    <property type="evidence" value="ECO:0007669"/>
    <property type="project" value="UniProtKB-SubCell"/>
</dbReference>
<dbReference type="PANTHER" id="PTHR17600">
    <property type="entry name" value="MESODERM DEVELOPMENT CANDIDATE 2"/>
    <property type="match status" value="1"/>
</dbReference>
<evidence type="ECO:0000313" key="12">
    <source>
        <dbReference type="Ensembl" id="ENSPLAP00000029222.1"/>
    </source>
</evidence>
<dbReference type="Gene3D" id="6.10.250.640">
    <property type="match status" value="1"/>
</dbReference>
<dbReference type="GeneTree" id="ENSGT00990000209344"/>
<keyword evidence="5 11" id="KW-0732">Signal</keyword>
<evidence type="ECO:0000256" key="3">
    <source>
        <dbReference type="ARBA" id="ARBA00022290"/>
    </source>
</evidence>
<dbReference type="GO" id="GO:0006457">
    <property type="term" value="P:protein folding"/>
    <property type="evidence" value="ECO:0007669"/>
    <property type="project" value="InterPro"/>
</dbReference>
<protein>
    <recommendedName>
        <fullName evidence="3">LRP chaperone MESD</fullName>
    </recommendedName>
    <alternativeName>
        <fullName evidence="10">LDLR chaperone MESD</fullName>
    </alternativeName>
    <alternativeName>
        <fullName evidence="8">Mesoderm development candidate 2</fullName>
    </alternativeName>
    <alternativeName>
        <fullName evidence="9">Mesoderm development protein</fullName>
    </alternativeName>
</protein>
<evidence type="ECO:0000256" key="1">
    <source>
        <dbReference type="ARBA" id="ARBA00004240"/>
    </source>
</evidence>
<evidence type="ECO:0000256" key="7">
    <source>
        <dbReference type="ARBA" id="ARBA00023186"/>
    </source>
</evidence>
<proteinExistence type="inferred from homology"/>
<evidence type="ECO:0000256" key="2">
    <source>
        <dbReference type="ARBA" id="ARBA00011068"/>
    </source>
</evidence>
<evidence type="ECO:0000256" key="8">
    <source>
        <dbReference type="ARBA" id="ARBA00030724"/>
    </source>
</evidence>
<keyword evidence="4" id="KW-0879">Wnt signaling pathway</keyword>
<comment type="subcellular location">
    <subcellularLocation>
        <location evidence="1">Endoplasmic reticulum</location>
    </subcellularLocation>
</comment>
<accession>A0A3B3VWF9</accession>
<evidence type="ECO:0000313" key="13">
    <source>
        <dbReference type="Proteomes" id="UP000261500"/>
    </source>
</evidence>
<evidence type="ECO:0000256" key="11">
    <source>
        <dbReference type="SAM" id="SignalP"/>
    </source>
</evidence>
<keyword evidence="6" id="KW-0256">Endoplasmic reticulum</keyword>
<dbReference type="GO" id="GO:0016055">
    <property type="term" value="P:Wnt signaling pathway"/>
    <property type="evidence" value="ECO:0007669"/>
    <property type="project" value="UniProtKB-KW"/>
</dbReference>
<dbReference type="Proteomes" id="UP000261500">
    <property type="component" value="Unplaced"/>
</dbReference>
<feature type="signal peptide" evidence="11">
    <location>
        <begin position="1"/>
        <end position="23"/>
    </location>
</feature>
<evidence type="ECO:0000256" key="4">
    <source>
        <dbReference type="ARBA" id="ARBA00022687"/>
    </source>
</evidence>
<reference evidence="12" key="1">
    <citation type="submission" date="2025-08" db="UniProtKB">
        <authorList>
            <consortium name="Ensembl"/>
        </authorList>
    </citation>
    <scope>IDENTIFICATION</scope>
</reference>
<keyword evidence="13" id="KW-1185">Reference proteome</keyword>
<name>A0A3B3VWF9_9TELE</name>
<dbReference type="Pfam" id="PF10185">
    <property type="entry name" value="Mesd"/>
    <property type="match status" value="1"/>
</dbReference>
<keyword evidence="7" id="KW-0143">Chaperone</keyword>
<organism evidence="12 13">
    <name type="scientific">Poecilia latipinna</name>
    <name type="common">sailfin molly</name>
    <dbReference type="NCBI Taxonomy" id="48699"/>
    <lineage>
        <taxon>Eukaryota</taxon>
        <taxon>Metazoa</taxon>
        <taxon>Chordata</taxon>
        <taxon>Craniata</taxon>
        <taxon>Vertebrata</taxon>
        <taxon>Euteleostomi</taxon>
        <taxon>Actinopterygii</taxon>
        <taxon>Neopterygii</taxon>
        <taxon>Teleostei</taxon>
        <taxon>Neoteleostei</taxon>
        <taxon>Acanthomorphata</taxon>
        <taxon>Ovalentaria</taxon>
        <taxon>Atherinomorphae</taxon>
        <taxon>Cyprinodontiformes</taxon>
        <taxon>Poeciliidae</taxon>
        <taxon>Poeciliinae</taxon>
        <taxon>Poecilia</taxon>
    </lineage>
</organism>
<reference evidence="12" key="2">
    <citation type="submission" date="2025-09" db="UniProtKB">
        <authorList>
            <consortium name="Ensembl"/>
        </authorList>
    </citation>
    <scope>IDENTIFICATION</scope>
</reference>
<dbReference type="AlphaFoldDB" id="A0A3B3VWF9"/>
<evidence type="ECO:0000256" key="10">
    <source>
        <dbReference type="ARBA" id="ARBA00033472"/>
    </source>
</evidence>
<feature type="chain" id="PRO_5017457143" description="LRP chaperone MESD" evidence="11">
    <location>
        <begin position="24"/>
        <end position="77"/>
    </location>
</feature>